<evidence type="ECO:0000313" key="9">
    <source>
        <dbReference type="Proteomes" id="UP001183202"/>
    </source>
</evidence>
<dbReference type="InterPro" id="IPR043129">
    <property type="entry name" value="ATPase_NBD"/>
</dbReference>
<organism evidence="8 9">
    <name type="scientific">Pseudonocardia charpentierae</name>
    <dbReference type="NCBI Taxonomy" id="3075545"/>
    <lineage>
        <taxon>Bacteria</taxon>
        <taxon>Bacillati</taxon>
        <taxon>Actinomycetota</taxon>
        <taxon>Actinomycetes</taxon>
        <taxon>Pseudonocardiales</taxon>
        <taxon>Pseudonocardiaceae</taxon>
        <taxon>Pseudonocardia</taxon>
    </lineage>
</organism>
<protein>
    <recommendedName>
        <fullName evidence="6">fructokinase</fullName>
        <ecNumber evidence="6">2.7.1.4</ecNumber>
    </recommendedName>
</protein>
<evidence type="ECO:0000313" key="8">
    <source>
        <dbReference type="EMBL" id="MDT0352015.1"/>
    </source>
</evidence>
<dbReference type="PANTHER" id="PTHR42742">
    <property type="entry name" value="TRANSCRIPTIONAL REPRESSOR MPRA"/>
    <property type="match status" value="1"/>
</dbReference>
<evidence type="ECO:0000256" key="7">
    <source>
        <dbReference type="ARBA" id="ARBA00048451"/>
    </source>
</evidence>
<keyword evidence="3" id="KW-0479">Metal-binding</keyword>
<reference evidence="9" key="1">
    <citation type="submission" date="2023-07" db="EMBL/GenBank/DDBJ databases">
        <title>30 novel species of actinomycetes from the DSMZ collection.</title>
        <authorList>
            <person name="Nouioui I."/>
        </authorList>
    </citation>
    <scope>NUCLEOTIDE SEQUENCE [LARGE SCALE GENOMIC DNA]</scope>
    <source>
        <strain evidence="9">DSM 45834</strain>
    </source>
</reference>
<evidence type="ECO:0000256" key="2">
    <source>
        <dbReference type="ARBA" id="ARBA00006479"/>
    </source>
</evidence>
<dbReference type="InterPro" id="IPR051804">
    <property type="entry name" value="Carb_Metab_Reg_Kinase/Isom"/>
</dbReference>
<comment type="cofactor">
    <cofactor evidence="1">
        <name>Mg(2+)</name>
        <dbReference type="ChEBI" id="CHEBI:18420"/>
    </cofactor>
</comment>
<comment type="similarity">
    <text evidence="2">Belongs to the ROK (NagC/XylR) family.</text>
</comment>
<gene>
    <name evidence="8" type="ORF">RM445_21020</name>
</gene>
<name>A0ABU2NE50_9PSEU</name>
<evidence type="ECO:0000256" key="1">
    <source>
        <dbReference type="ARBA" id="ARBA00001946"/>
    </source>
</evidence>
<comment type="catalytic activity">
    <reaction evidence="7">
        <text>D-fructose + ATP = D-fructose 6-phosphate + ADP + H(+)</text>
        <dbReference type="Rhea" id="RHEA:16125"/>
        <dbReference type="ChEBI" id="CHEBI:15378"/>
        <dbReference type="ChEBI" id="CHEBI:30616"/>
        <dbReference type="ChEBI" id="CHEBI:37721"/>
        <dbReference type="ChEBI" id="CHEBI:61527"/>
        <dbReference type="ChEBI" id="CHEBI:456216"/>
        <dbReference type="EC" id="2.7.1.4"/>
    </reaction>
</comment>
<sequence>MTEVAPARFGAVEAGGTKFVCLLGSSPDDIVARTRIPTGADPEATLAEVVAFFAAAEAPAAVGIASFGPVELRRGHAHYGHITSTPKPGWRDADLVGPIRRAFGVPIGFDTDVAGAALGEGRWGAARGLSTFVYMTVGTGIGAAAVVGGRPASGLGHTEMGHISVPRQDGDTYPGRCPYHGDCLEGMAAGGAIAERFGRPGEQLDGDDLRQATLWEAGYLAAGLRTIVYTIAPERIVIGGSVAELPGLFPLVRATLIETLAGYGVLPEHAADDFVVPAGLGGLAGPAGALVLAENALLAENAQDTAQDTAQTTVPG</sequence>
<dbReference type="Proteomes" id="UP001183202">
    <property type="component" value="Unassembled WGS sequence"/>
</dbReference>
<evidence type="ECO:0000256" key="5">
    <source>
        <dbReference type="ARBA" id="ARBA00022842"/>
    </source>
</evidence>
<keyword evidence="4" id="KW-0862">Zinc</keyword>
<dbReference type="EC" id="2.7.1.4" evidence="6"/>
<dbReference type="SUPFAM" id="SSF53067">
    <property type="entry name" value="Actin-like ATPase domain"/>
    <property type="match status" value="1"/>
</dbReference>
<keyword evidence="5" id="KW-0460">Magnesium</keyword>
<dbReference type="InterPro" id="IPR000600">
    <property type="entry name" value="ROK"/>
</dbReference>
<keyword evidence="9" id="KW-1185">Reference proteome</keyword>
<dbReference type="CDD" id="cd24067">
    <property type="entry name" value="ASKHA_NBD_ROK_BsFRK-like"/>
    <property type="match status" value="1"/>
</dbReference>
<proteinExistence type="inferred from homology"/>
<evidence type="ECO:0000256" key="4">
    <source>
        <dbReference type="ARBA" id="ARBA00022833"/>
    </source>
</evidence>
<comment type="caution">
    <text evidence="8">The sequence shown here is derived from an EMBL/GenBank/DDBJ whole genome shotgun (WGS) entry which is preliminary data.</text>
</comment>
<dbReference type="RefSeq" id="WP_311558524.1">
    <property type="nucleotide sequence ID" value="NZ_JAVREJ010000016.1"/>
</dbReference>
<dbReference type="Pfam" id="PF00480">
    <property type="entry name" value="ROK"/>
    <property type="match status" value="1"/>
</dbReference>
<dbReference type="InterPro" id="IPR049874">
    <property type="entry name" value="ROK_cs"/>
</dbReference>
<dbReference type="Gene3D" id="3.30.420.40">
    <property type="match status" value="2"/>
</dbReference>
<dbReference type="PROSITE" id="PS01125">
    <property type="entry name" value="ROK"/>
    <property type="match status" value="1"/>
</dbReference>
<evidence type="ECO:0000256" key="3">
    <source>
        <dbReference type="ARBA" id="ARBA00022723"/>
    </source>
</evidence>
<evidence type="ECO:0000256" key="6">
    <source>
        <dbReference type="ARBA" id="ARBA00038887"/>
    </source>
</evidence>
<accession>A0ABU2NE50</accession>
<dbReference type="PANTHER" id="PTHR42742:SF3">
    <property type="entry name" value="FRUCTOKINASE"/>
    <property type="match status" value="1"/>
</dbReference>
<dbReference type="EMBL" id="JAVREJ010000016">
    <property type="protein sequence ID" value="MDT0352015.1"/>
    <property type="molecule type" value="Genomic_DNA"/>
</dbReference>